<sequence>MRTEAGGARAPRGRRARTWLAAGTVLVAGTGAVVALRATSDSGTAAEGPQVVHTSVDSLDLTGSAGERVLAARSTKTFRMLAVSWQDPGVRLDGTVRVRTRSSATGTWSGWQALGAGDAQPDPAERDRAGVRGGTAPLWAGPSDGVQVKADGKTLPKGLTVDLVDPGKGGSTTPAMDAAAYAMPADGDETPTDRPTDPETTSAPEQTPSDDPAESTPAPTDSATEPPAESTPPASPTAEPSQSTDAGTTAPASPTAPISTASPTSASPTAPGYLPSLSAAYPSCASASAVPQTMPSPLPAQPPATKVPAPPFVTRAGWGADECARDTGYPDYGRTVKAVFVHHTDTTNTYSCADSPSIVRSLYALHLHQGWRDLGYNFLVDKCGTIFEGRFGGAAMPVIGAQTYGFNTDSMGIAAIGTYTDLTGGDSKASTIVGAAPSQAMVTAISRIAAWKLGMSGVSPTGTSSLTEGAKDSYGFTFGKAYTLNAVSGHRNGFATDCPGNQLYAKLDTVRSYAAGPPAGVGVTSVDTPSGAVRSGTGYVTGTTATVRWSTSTPTSLLSGAEVLVDGTSVAKVAGTATSAPVKLASGRHTVQVRATHVSGRTTTSAAVTVTADTTRPTYPTAPSVQLGKGTVNTAGVPVTVNWKAADDNGLRSQAATSPTAKTLTATSTSWPTTAKSATATKFGLTATDLAGNTATASVTGTATLVQESSAKATGTWTKRSSSSYLGGYSTSSGTKNASLTWTFKGRSVAWIASRASTSGAVQIYVDGTLQTTVDLKSATTAYRQAMWTKSWSGAAQHTLKIVVVGTSGRPTVTTDGIAVLN</sequence>
<dbReference type="AlphaFoldDB" id="A0A4P6TXS7"/>
<dbReference type="Gene3D" id="2.60.120.260">
    <property type="entry name" value="Galactose-binding domain-like"/>
    <property type="match status" value="1"/>
</dbReference>
<organism evidence="4 5">
    <name type="scientific">Streptomyces seoulensis</name>
    <dbReference type="NCBI Taxonomy" id="73044"/>
    <lineage>
        <taxon>Bacteria</taxon>
        <taxon>Bacillati</taxon>
        <taxon>Actinomycetota</taxon>
        <taxon>Actinomycetes</taxon>
        <taxon>Kitasatosporales</taxon>
        <taxon>Streptomycetaceae</taxon>
        <taxon>Streptomyces</taxon>
    </lineage>
</organism>
<dbReference type="InterPro" id="IPR013783">
    <property type="entry name" value="Ig-like_fold"/>
</dbReference>
<feature type="region of interest" description="Disordered" evidence="2">
    <location>
        <begin position="108"/>
        <end position="269"/>
    </location>
</feature>
<dbReference type="GO" id="GO:0008745">
    <property type="term" value="F:N-acetylmuramoyl-L-alanine amidase activity"/>
    <property type="evidence" value="ECO:0007669"/>
    <property type="project" value="InterPro"/>
</dbReference>
<feature type="compositionally biased region" description="Low complexity" evidence="2">
    <location>
        <begin position="236"/>
        <end position="269"/>
    </location>
</feature>
<evidence type="ECO:0000256" key="1">
    <source>
        <dbReference type="ARBA" id="ARBA00007553"/>
    </source>
</evidence>
<dbReference type="KEGG" id="sseo:D0Z67_08970"/>
<dbReference type="GO" id="GO:0005975">
    <property type="term" value="P:carbohydrate metabolic process"/>
    <property type="evidence" value="ECO:0007669"/>
    <property type="project" value="UniProtKB-ARBA"/>
</dbReference>
<evidence type="ECO:0000313" key="4">
    <source>
        <dbReference type="EMBL" id="QBJ90428.1"/>
    </source>
</evidence>
<dbReference type="Proteomes" id="UP000292547">
    <property type="component" value="Chromosome"/>
</dbReference>
<evidence type="ECO:0000256" key="2">
    <source>
        <dbReference type="SAM" id="MobiDB-lite"/>
    </source>
</evidence>
<dbReference type="PANTHER" id="PTHR11022:SF41">
    <property type="entry name" value="PEPTIDOGLYCAN-RECOGNITION PROTEIN LC-RELATED"/>
    <property type="match status" value="1"/>
</dbReference>
<dbReference type="RefSeq" id="WP_051887495.1">
    <property type="nucleotide sequence ID" value="NZ_CP032229.1"/>
</dbReference>
<dbReference type="GO" id="GO:0008270">
    <property type="term" value="F:zinc ion binding"/>
    <property type="evidence" value="ECO:0007669"/>
    <property type="project" value="InterPro"/>
</dbReference>
<dbReference type="Gene3D" id="2.60.40.10">
    <property type="entry name" value="Immunoglobulins"/>
    <property type="match status" value="1"/>
</dbReference>
<dbReference type="PANTHER" id="PTHR11022">
    <property type="entry name" value="PEPTIDOGLYCAN RECOGNITION PROTEIN"/>
    <property type="match status" value="1"/>
</dbReference>
<dbReference type="InterPro" id="IPR015510">
    <property type="entry name" value="PGRP"/>
</dbReference>
<dbReference type="GO" id="GO:0009253">
    <property type="term" value="P:peptidoglycan catabolic process"/>
    <property type="evidence" value="ECO:0007669"/>
    <property type="project" value="InterPro"/>
</dbReference>
<dbReference type="InterPro" id="IPR036505">
    <property type="entry name" value="Amidase/PGRP_sf"/>
</dbReference>
<dbReference type="Gene3D" id="3.40.80.10">
    <property type="entry name" value="Peptidoglycan recognition protein-like"/>
    <property type="match status" value="1"/>
</dbReference>
<dbReference type="Pfam" id="PF01510">
    <property type="entry name" value="Amidase_2"/>
    <property type="match status" value="1"/>
</dbReference>
<protein>
    <submittedName>
        <fullName evidence="4">N-acetylmuramoyl-L-alanine amidase</fullName>
    </submittedName>
</protein>
<dbReference type="STRING" id="73044.GCA_000725795_00798"/>
<dbReference type="SUPFAM" id="SSF55846">
    <property type="entry name" value="N-acetylmuramoyl-L-alanine amidase-like"/>
    <property type="match status" value="1"/>
</dbReference>
<name>A0A4P6TXS7_STRSO</name>
<dbReference type="SMART" id="SM00701">
    <property type="entry name" value="PGRP"/>
    <property type="match status" value="1"/>
</dbReference>
<dbReference type="OrthoDB" id="514320at2"/>
<gene>
    <name evidence="4" type="ORF">D0Z67_08970</name>
</gene>
<dbReference type="InterPro" id="IPR002502">
    <property type="entry name" value="Amidase_domain"/>
</dbReference>
<dbReference type="GeneID" id="300099063"/>
<accession>A0A4P6TXS7</accession>
<reference evidence="4 5" key="1">
    <citation type="submission" date="2018-08" db="EMBL/GenBank/DDBJ databases">
        <title>The complete genome sequence of Streptomyces seoulensis, a pioneer strain for nickel superoxide dismutase discovery.</title>
        <authorList>
            <person name="Shin J."/>
            <person name="Lee J.-S."/>
            <person name="Lee E.-J."/>
            <person name="Youn H.-D."/>
        </authorList>
    </citation>
    <scope>NUCLEOTIDE SEQUENCE [LARGE SCALE GENOMIC DNA]</scope>
    <source>
        <strain evidence="4 5">KCTC 9819</strain>
    </source>
</reference>
<evidence type="ECO:0000259" key="3">
    <source>
        <dbReference type="SMART" id="SM00701"/>
    </source>
</evidence>
<feature type="compositionally biased region" description="Low complexity" evidence="2">
    <location>
        <begin position="172"/>
        <end position="185"/>
    </location>
</feature>
<dbReference type="EMBL" id="CP032229">
    <property type="protein sequence ID" value="QBJ90428.1"/>
    <property type="molecule type" value="Genomic_DNA"/>
</dbReference>
<keyword evidence="5" id="KW-1185">Reference proteome</keyword>
<comment type="similarity">
    <text evidence="1">Belongs to the N-acetylmuramoyl-L-alanine amidase 2 family.</text>
</comment>
<proteinExistence type="inferred from homology"/>
<dbReference type="InterPro" id="IPR006619">
    <property type="entry name" value="PGRP_domain_met/bac"/>
</dbReference>
<evidence type="ECO:0000313" key="5">
    <source>
        <dbReference type="Proteomes" id="UP000292547"/>
    </source>
</evidence>
<feature type="domain" description="Peptidoglycan recognition protein family" evidence="3">
    <location>
        <begin position="310"/>
        <end position="471"/>
    </location>
</feature>
<dbReference type="CDD" id="cd06583">
    <property type="entry name" value="PGRP"/>
    <property type="match status" value="1"/>
</dbReference>